<reference evidence="8 9" key="1">
    <citation type="submission" date="2015-12" db="EMBL/GenBank/DDBJ databases">
        <title>Draft genome sequence of Moniliophthora roreri, the causal agent of frosty pod rot of cacao.</title>
        <authorList>
            <person name="Aime M.C."/>
            <person name="Diaz-Valderrama J.R."/>
            <person name="Kijpornyongpan T."/>
            <person name="Phillips-Mora W."/>
        </authorList>
    </citation>
    <scope>NUCLEOTIDE SEQUENCE [LARGE SCALE GENOMIC DNA]</scope>
    <source>
        <strain evidence="8 9">MCA 2952</strain>
    </source>
</reference>
<evidence type="ECO:0000256" key="2">
    <source>
        <dbReference type="ARBA" id="ARBA00022692"/>
    </source>
</evidence>
<evidence type="ECO:0000256" key="4">
    <source>
        <dbReference type="ARBA" id="ARBA00023136"/>
    </source>
</evidence>
<keyword evidence="3 6" id="KW-1133">Transmembrane helix</keyword>
<feature type="transmembrane region" description="Helical" evidence="6">
    <location>
        <begin position="143"/>
        <end position="166"/>
    </location>
</feature>
<accession>A0A0W0FBZ0</accession>
<feature type="transmembrane region" description="Helical" evidence="6">
    <location>
        <begin position="32"/>
        <end position="53"/>
    </location>
</feature>
<feature type="transmembrane region" description="Helical" evidence="6">
    <location>
        <begin position="76"/>
        <end position="99"/>
    </location>
</feature>
<comment type="caution">
    <text evidence="8">The sequence shown here is derived from an EMBL/GenBank/DDBJ whole genome shotgun (WGS) entry which is preliminary data.</text>
</comment>
<sequence>MFDNGFYGVIWCSRISMVLTVVRIAHGRFRLFLKFCVGGILVTWSVLFAQVFWTCEREPGWKNEPTPQCQLGQDVAIAQIVTDCIVDLLLIICPTYLLSSMKHRRGLKIRPMAIFSSTILVTTFSLVHSYMILKGLGKMEFMFAVFEVDVMSLIVVNLTVIATWLFKLSDEDQGHNGPSTHMNTFLKGRLSRSNNPSAANNHETMTSMVVLTQIETRAITLCQSCKSS</sequence>
<dbReference type="InterPro" id="IPR052337">
    <property type="entry name" value="SAT4-like"/>
</dbReference>
<dbReference type="GO" id="GO:0016020">
    <property type="term" value="C:membrane"/>
    <property type="evidence" value="ECO:0007669"/>
    <property type="project" value="UniProtKB-SubCell"/>
</dbReference>
<evidence type="ECO:0000256" key="5">
    <source>
        <dbReference type="ARBA" id="ARBA00038359"/>
    </source>
</evidence>
<comment type="similarity">
    <text evidence="5">Belongs to the SAT4 family.</text>
</comment>
<dbReference type="PANTHER" id="PTHR33048:SF47">
    <property type="entry name" value="INTEGRAL MEMBRANE PROTEIN-RELATED"/>
    <property type="match status" value="1"/>
</dbReference>
<keyword evidence="2 6" id="KW-0812">Transmembrane</keyword>
<evidence type="ECO:0000256" key="1">
    <source>
        <dbReference type="ARBA" id="ARBA00004141"/>
    </source>
</evidence>
<dbReference type="Pfam" id="PF20684">
    <property type="entry name" value="Fung_rhodopsin"/>
    <property type="match status" value="1"/>
</dbReference>
<feature type="transmembrane region" description="Helical" evidence="6">
    <location>
        <begin position="111"/>
        <end position="131"/>
    </location>
</feature>
<comment type="subcellular location">
    <subcellularLocation>
        <location evidence="1">Membrane</location>
        <topology evidence="1">Multi-pass membrane protein</topology>
    </subcellularLocation>
</comment>
<dbReference type="InterPro" id="IPR049326">
    <property type="entry name" value="Rhodopsin_dom_fungi"/>
</dbReference>
<gene>
    <name evidence="8" type="ORF">WG66_13563</name>
</gene>
<feature type="transmembrane region" description="Helical" evidence="6">
    <location>
        <begin position="6"/>
        <end position="25"/>
    </location>
</feature>
<evidence type="ECO:0000256" key="6">
    <source>
        <dbReference type="SAM" id="Phobius"/>
    </source>
</evidence>
<organism evidence="8 9">
    <name type="scientific">Moniliophthora roreri</name>
    <name type="common">Frosty pod rot fungus</name>
    <name type="synonym">Monilia roreri</name>
    <dbReference type="NCBI Taxonomy" id="221103"/>
    <lineage>
        <taxon>Eukaryota</taxon>
        <taxon>Fungi</taxon>
        <taxon>Dikarya</taxon>
        <taxon>Basidiomycota</taxon>
        <taxon>Agaricomycotina</taxon>
        <taxon>Agaricomycetes</taxon>
        <taxon>Agaricomycetidae</taxon>
        <taxon>Agaricales</taxon>
        <taxon>Marasmiineae</taxon>
        <taxon>Marasmiaceae</taxon>
        <taxon>Moniliophthora</taxon>
    </lineage>
</organism>
<evidence type="ECO:0000259" key="7">
    <source>
        <dbReference type="Pfam" id="PF20684"/>
    </source>
</evidence>
<name>A0A0W0FBZ0_MONRR</name>
<evidence type="ECO:0000313" key="9">
    <source>
        <dbReference type="Proteomes" id="UP000054988"/>
    </source>
</evidence>
<dbReference type="EMBL" id="LATX01002129">
    <property type="protein sequence ID" value="KTB33868.1"/>
    <property type="molecule type" value="Genomic_DNA"/>
</dbReference>
<evidence type="ECO:0000256" key="3">
    <source>
        <dbReference type="ARBA" id="ARBA00022989"/>
    </source>
</evidence>
<feature type="domain" description="Rhodopsin" evidence="7">
    <location>
        <begin position="9"/>
        <end position="163"/>
    </location>
</feature>
<dbReference type="PANTHER" id="PTHR33048">
    <property type="entry name" value="PTH11-LIKE INTEGRAL MEMBRANE PROTEIN (AFU_ORTHOLOGUE AFUA_5G11245)"/>
    <property type="match status" value="1"/>
</dbReference>
<evidence type="ECO:0000313" key="8">
    <source>
        <dbReference type="EMBL" id="KTB33868.1"/>
    </source>
</evidence>
<protein>
    <recommendedName>
        <fullName evidence="7">Rhodopsin domain-containing protein</fullName>
    </recommendedName>
</protein>
<keyword evidence="4 6" id="KW-0472">Membrane</keyword>
<dbReference type="AlphaFoldDB" id="A0A0W0FBZ0"/>
<proteinExistence type="inferred from homology"/>
<dbReference type="Proteomes" id="UP000054988">
    <property type="component" value="Unassembled WGS sequence"/>
</dbReference>